<keyword evidence="3" id="KW-0378">Hydrolase</keyword>
<dbReference type="InterPro" id="IPR001466">
    <property type="entry name" value="Beta-lactam-related"/>
</dbReference>
<dbReference type="Pfam" id="PF00144">
    <property type="entry name" value="Beta-lactamase"/>
    <property type="match status" value="1"/>
</dbReference>
<dbReference type="PANTHER" id="PTHR46825">
    <property type="entry name" value="D-ALANYL-D-ALANINE-CARBOXYPEPTIDASE/ENDOPEPTIDASE AMPH"/>
    <property type="match status" value="1"/>
</dbReference>
<dbReference type="GO" id="GO:0016787">
    <property type="term" value="F:hydrolase activity"/>
    <property type="evidence" value="ECO:0007669"/>
    <property type="project" value="UniProtKB-KW"/>
</dbReference>
<dbReference type="EMBL" id="JBHUDZ010000007">
    <property type="protein sequence ID" value="MFD1602448.1"/>
    <property type="molecule type" value="Genomic_DNA"/>
</dbReference>
<evidence type="ECO:0000313" key="3">
    <source>
        <dbReference type="EMBL" id="MFD1602448.1"/>
    </source>
</evidence>
<dbReference type="Gene3D" id="3.40.710.10">
    <property type="entry name" value="DD-peptidase/beta-lactamase superfamily"/>
    <property type="match status" value="1"/>
</dbReference>
<dbReference type="PANTHER" id="PTHR46825:SF9">
    <property type="entry name" value="BETA-LACTAMASE-RELATED DOMAIN-CONTAINING PROTEIN"/>
    <property type="match status" value="1"/>
</dbReference>
<dbReference type="InterPro" id="IPR012338">
    <property type="entry name" value="Beta-lactam/transpept-like"/>
</dbReference>
<keyword evidence="1" id="KW-0732">Signal</keyword>
<feature type="domain" description="Beta-lactamase-related" evidence="2">
    <location>
        <begin position="48"/>
        <end position="281"/>
    </location>
</feature>
<reference evidence="4" key="1">
    <citation type="journal article" date="2019" name="Int. J. Syst. Evol. Microbiol.">
        <title>The Global Catalogue of Microorganisms (GCM) 10K type strain sequencing project: providing services to taxonomists for standard genome sequencing and annotation.</title>
        <authorList>
            <consortium name="The Broad Institute Genomics Platform"/>
            <consortium name="The Broad Institute Genome Sequencing Center for Infectious Disease"/>
            <person name="Wu L."/>
            <person name="Ma J."/>
        </authorList>
    </citation>
    <scope>NUCLEOTIDE SEQUENCE [LARGE SCALE GENOMIC DNA]</scope>
    <source>
        <strain evidence="4">CCUG 70865</strain>
    </source>
</reference>
<dbReference type="EC" id="3.-.-.-" evidence="3"/>
<keyword evidence="4" id="KW-1185">Reference proteome</keyword>
<feature type="chain" id="PRO_5047502164" evidence="1">
    <location>
        <begin position="24"/>
        <end position="284"/>
    </location>
</feature>
<dbReference type="InterPro" id="IPR050491">
    <property type="entry name" value="AmpC-like"/>
</dbReference>
<gene>
    <name evidence="3" type="ORF">ACFSC2_06805</name>
</gene>
<evidence type="ECO:0000256" key="1">
    <source>
        <dbReference type="SAM" id="SignalP"/>
    </source>
</evidence>
<dbReference type="SUPFAM" id="SSF56601">
    <property type="entry name" value="beta-lactamase/transpeptidase-like"/>
    <property type="match status" value="1"/>
</dbReference>
<accession>A0ABW4HAT4</accession>
<name>A0ABW4HAT4_9FLAO</name>
<dbReference type="RefSeq" id="WP_379817071.1">
    <property type="nucleotide sequence ID" value="NZ_JBHUDZ010000007.1"/>
</dbReference>
<proteinExistence type="predicted"/>
<protein>
    <submittedName>
        <fullName evidence="3">Serine hydrolase domain-containing protein</fullName>
        <ecNumber evidence="3">3.-.-.-</ecNumber>
    </submittedName>
</protein>
<sequence>MNSIFRFTVLTVLFLFSNCNSFAQKTADLSVQIDSTLTASSPKFNGTILISQKGKIIYSKAVGFADFDTKVPLKMDSQFEIMSNTRQITAVLILKEVEQGKIDLQTPIKKYLPNLKQSWADSITVHQLLNHTHGIVDPNKPLAFRPGSQFKYGNEGYPFLGLIIESVTKKPYAEVAGALFKSLKMKNTFCYSKDNNLNLVTGYMNENGKLEKAENSLITPYKVPSAGVISTANDVLIWNNNLHKGKILKPKTYQLMIHYTILAQHNVFGKEKVGYGYGLRIVDK</sequence>
<evidence type="ECO:0000259" key="2">
    <source>
        <dbReference type="Pfam" id="PF00144"/>
    </source>
</evidence>
<comment type="caution">
    <text evidence="3">The sequence shown here is derived from an EMBL/GenBank/DDBJ whole genome shotgun (WGS) entry which is preliminary data.</text>
</comment>
<feature type="signal peptide" evidence="1">
    <location>
        <begin position="1"/>
        <end position="23"/>
    </location>
</feature>
<dbReference type="Proteomes" id="UP001597138">
    <property type="component" value="Unassembled WGS sequence"/>
</dbReference>
<evidence type="ECO:0000313" key="4">
    <source>
        <dbReference type="Proteomes" id="UP001597138"/>
    </source>
</evidence>
<organism evidence="3 4">
    <name type="scientific">Flavobacterium artemisiae</name>
    <dbReference type="NCBI Taxonomy" id="2126556"/>
    <lineage>
        <taxon>Bacteria</taxon>
        <taxon>Pseudomonadati</taxon>
        <taxon>Bacteroidota</taxon>
        <taxon>Flavobacteriia</taxon>
        <taxon>Flavobacteriales</taxon>
        <taxon>Flavobacteriaceae</taxon>
        <taxon>Flavobacterium</taxon>
    </lineage>
</organism>